<protein>
    <recommendedName>
        <fullName evidence="4">Low temperature requirement A protein (LtrA)</fullName>
    </recommendedName>
</protein>
<keyword evidence="3" id="KW-1185">Reference proteome</keyword>
<organism evidence="2 3">
    <name type="scientific">Micromonospora coerulea</name>
    <dbReference type="NCBI Taxonomy" id="47856"/>
    <lineage>
        <taxon>Bacteria</taxon>
        <taxon>Bacillati</taxon>
        <taxon>Actinomycetota</taxon>
        <taxon>Actinomycetes</taxon>
        <taxon>Micromonosporales</taxon>
        <taxon>Micromonosporaceae</taxon>
        <taxon>Micromonospora</taxon>
    </lineage>
</organism>
<feature type="transmembrane region" description="Helical" evidence="1">
    <location>
        <begin position="92"/>
        <end position="110"/>
    </location>
</feature>
<keyword evidence="1" id="KW-0472">Membrane</keyword>
<gene>
    <name evidence="2" type="ORF">GCM10023176_55710</name>
</gene>
<feature type="transmembrane region" description="Helical" evidence="1">
    <location>
        <begin position="61"/>
        <end position="80"/>
    </location>
</feature>
<dbReference type="EMBL" id="BAABGU010000044">
    <property type="protein sequence ID" value="GAA4578911.1"/>
    <property type="molecule type" value="Genomic_DNA"/>
</dbReference>
<sequence length="148" mass="16312">MFLELFLDLVFVLAFFRLSQQLLEHLSWTGAFQTLVLLLPVLHVWAYTARFTDLFGPRNPPIQLLVMSMMFGTLVMAAAAPEAFGRNGLVFAGAYVTVRVGVLAVGVLLLRGHEGQRNPVRLLFWVGVAAVPWMTGAFLPGGHVERCG</sequence>
<feature type="transmembrane region" description="Helical" evidence="1">
    <location>
        <begin position="122"/>
        <end position="139"/>
    </location>
</feature>
<name>A0ABP8T045_9ACTN</name>
<keyword evidence="1" id="KW-1133">Transmembrane helix</keyword>
<dbReference type="PANTHER" id="PTHR36840:SF1">
    <property type="entry name" value="BLL5714 PROTEIN"/>
    <property type="match status" value="1"/>
</dbReference>
<dbReference type="InterPro" id="IPR010640">
    <property type="entry name" value="Low_temperature_requirement_A"/>
</dbReference>
<evidence type="ECO:0008006" key="4">
    <source>
        <dbReference type="Google" id="ProtNLM"/>
    </source>
</evidence>
<evidence type="ECO:0000313" key="3">
    <source>
        <dbReference type="Proteomes" id="UP001500307"/>
    </source>
</evidence>
<dbReference type="Pfam" id="PF06772">
    <property type="entry name" value="LtrA"/>
    <property type="match status" value="1"/>
</dbReference>
<evidence type="ECO:0000256" key="1">
    <source>
        <dbReference type="SAM" id="Phobius"/>
    </source>
</evidence>
<reference evidence="3" key="1">
    <citation type="journal article" date="2019" name="Int. J. Syst. Evol. Microbiol.">
        <title>The Global Catalogue of Microorganisms (GCM) 10K type strain sequencing project: providing services to taxonomists for standard genome sequencing and annotation.</title>
        <authorList>
            <consortium name="The Broad Institute Genomics Platform"/>
            <consortium name="The Broad Institute Genome Sequencing Center for Infectious Disease"/>
            <person name="Wu L."/>
            <person name="Ma J."/>
        </authorList>
    </citation>
    <scope>NUCLEOTIDE SEQUENCE [LARGE SCALE GENOMIC DNA]</scope>
    <source>
        <strain evidence="3">JCM 3175</strain>
    </source>
</reference>
<evidence type="ECO:0000313" key="2">
    <source>
        <dbReference type="EMBL" id="GAA4578911.1"/>
    </source>
</evidence>
<accession>A0ABP8T045</accession>
<dbReference type="Proteomes" id="UP001500307">
    <property type="component" value="Unassembled WGS sequence"/>
</dbReference>
<feature type="transmembrane region" description="Helical" evidence="1">
    <location>
        <begin position="31"/>
        <end position="49"/>
    </location>
</feature>
<proteinExistence type="predicted"/>
<dbReference type="PANTHER" id="PTHR36840">
    <property type="entry name" value="BLL5714 PROTEIN"/>
    <property type="match status" value="1"/>
</dbReference>
<comment type="caution">
    <text evidence="2">The sequence shown here is derived from an EMBL/GenBank/DDBJ whole genome shotgun (WGS) entry which is preliminary data.</text>
</comment>
<keyword evidence="1" id="KW-0812">Transmembrane</keyword>